<evidence type="ECO:0000256" key="1">
    <source>
        <dbReference type="SAM" id="MobiDB-lite"/>
    </source>
</evidence>
<proteinExistence type="predicted"/>
<dbReference type="Proteomes" id="UP001472866">
    <property type="component" value="Chromosome 01"/>
</dbReference>
<gene>
    <name evidence="2" type="ORF">HKI87_01g03550</name>
</gene>
<reference evidence="2 3" key="1">
    <citation type="submission" date="2024-03" db="EMBL/GenBank/DDBJ databases">
        <title>Complete genome sequence of the green alga Chloropicon roscoffensis RCC1871.</title>
        <authorList>
            <person name="Lemieux C."/>
            <person name="Pombert J.-F."/>
            <person name="Otis C."/>
            <person name="Turmel M."/>
        </authorList>
    </citation>
    <scope>NUCLEOTIDE SEQUENCE [LARGE SCALE GENOMIC DNA]</scope>
    <source>
        <strain evidence="2 3">RCC1871</strain>
    </source>
</reference>
<dbReference type="EMBL" id="CP151501">
    <property type="protein sequence ID" value="WZN58831.1"/>
    <property type="molecule type" value="Genomic_DNA"/>
</dbReference>
<name>A0AAX4NZE9_9CHLO</name>
<feature type="compositionally biased region" description="Basic and acidic residues" evidence="1">
    <location>
        <begin position="340"/>
        <end position="366"/>
    </location>
</feature>
<protein>
    <submittedName>
        <fullName evidence="2">Uncharacterized protein</fullName>
    </submittedName>
</protein>
<feature type="region of interest" description="Disordered" evidence="1">
    <location>
        <begin position="306"/>
        <end position="366"/>
    </location>
</feature>
<sequence>MADDGEAMSQRGWTWPAWRERQRTEKDKTRALKNFYKSLLRDFEQRCTGGVGDALGVLGVVVEKGEYQTLDVLQTEVLEKILTDGRRFCIDSVFASSKEARFAFAAAANLAFSIVRDSLGCNEAAVRVYLRYWRMYVNLLVQKWSETPVLRLFNLMTGTHATYFFSHSDKGVRREMLLAWSDFGAHWLTAGGAANGINAKALALLNNPFTRGKYPALKTLSDEAVLAWVKVFSVLSSARGGPDLLQELRSEGWAGTLELVAKSLWTTTSGMDEGTLAALVALNAAVGSSALNSPITAAQNRRLNGGLGATSSAASGLRRPAAPSTGAAPQPDSPAAKLPAKIDDLVRPREMEKEKEKEEDGERGMEDGVAAKSVAFALPPHSQLNDLEVEQTATLADGGKGEPASAAPSPPLTEQRAAACAADDEILERFGRKRQRPEDCGATILSRLMAVAEDVRWEDVAWSKSDVPTWLEFQQNVGAKISLGLLSAAREDQ</sequence>
<keyword evidence="3" id="KW-1185">Reference proteome</keyword>
<evidence type="ECO:0000313" key="2">
    <source>
        <dbReference type="EMBL" id="WZN58831.1"/>
    </source>
</evidence>
<dbReference type="AlphaFoldDB" id="A0AAX4NZE9"/>
<organism evidence="2 3">
    <name type="scientific">Chloropicon roscoffensis</name>
    <dbReference type="NCBI Taxonomy" id="1461544"/>
    <lineage>
        <taxon>Eukaryota</taxon>
        <taxon>Viridiplantae</taxon>
        <taxon>Chlorophyta</taxon>
        <taxon>Chloropicophyceae</taxon>
        <taxon>Chloropicales</taxon>
        <taxon>Chloropicaceae</taxon>
        <taxon>Chloropicon</taxon>
    </lineage>
</organism>
<accession>A0AAX4NZE9</accession>
<evidence type="ECO:0000313" key="3">
    <source>
        <dbReference type="Proteomes" id="UP001472866"/>
    </source>
</evidence>